<dbReference type="GO" id="GO:0005737">
    <property type="term" value="C:cytoplasm"/>
    <property type="evidence" value="ECO:0007669"/>
    <property type="project" value="TreeGrafter"/>
</dbReference>
<dbReference type="InterPro" id="IPR011545">
    <property type="entry name" value="DEAD/DEAH_box_helicase_dom"/>
</dbReference>
<dbReference type="Proteomes" id="UP000683360">
    <property type="component" value="Unassembled WGS sequence"/>
</dbReference>
<dbReference type="Gene3D" id="3.40.50.300">
    <property type="entry name" value="P-loop containing nucleotide triphosphate hydrolases"/>
    <property type="match status" value="1"/>
</dbReference>
<dbReference type="GO" id="GO:0005524">
    <property type="term" value="F:ATP binding"/>
    <property type="evidence" value="ECO:0007669"/>
    <property type="project" value="InterPro"/>
</dbReference>
<proteinExistence type="inferred from homology"/>
<evidence type="ECO:0000256" key="1">
    <source>
        <dbReference type="ARBA" id="ARBA00005446"/>
    </source>
</evidence>
<keyword evidence="4" id="KW-1185">Reference proteome</keyword>
<comment type="caution">
    <text evidence="3">The sequence shown here is derived from an EMBL/GenBank/DDBJ whole genome shotgun (WGS) entry which is preliminary data.</text>
</comment>
<dbReference type="GO" id="GO:0000723">
    <property type="term" value="P:telomere maintenance"/>
    <property type="evidence" value="ECO:0007669"/>
    <property type="project" value="TreeGrafter"/>
</dbReference>
<organism evidence="3 4">
    <name type="scientific">Mytilus edulis</name>
    <name type="common">Blue mussel</name>
    <dbReference type="NCBI Taxonomy" id="6550"/>
    <lineage>
        <taxon>Eukaryota</taxon>
        <taxon>Metazoa</taxon>
        <taxon>Spiralia</taxon>
        <taxon>Lophotrochozoa</taxon>
        <taxon>Mollusca</taxon>
        <taxon>Bivalvia</taxon>
        <taxon>Autobranchia</taxon>
        <taxon>Pteriomorphia</taxon>
        <taxon>Mytilida</taxon>
        <taxon>Mytiloidea</taxon>
        <taxon>Mytilidae</taxon>
        <taxon>Mytilinae</taxon>
        <taxon>Mytilus</taxon>
    </lineage>
</organism>
<dbReference type="InterPro" id="IPR014001">
    <property type="entry name" value="Helicase_ATP-bd"/>
</dbReference>
<feature type="domain" description="Helicase ATP-binding" evidence="2">
    <location>
        <begin position="30"/>
        <end position="192"/>
    </location>
</feature>
<reference evidence="3" key="1">
    <citation type="submission" date="2021-03" db="EMBL/GenBank/DDBJ databases">
        <authorList>
            <person name="Bekaert M."/>
        </authorList>
    </citation>
    <scope>NUCLEOTIDE SEQUENCE</scope>
</reference>
<dbReference type="PANTHER" id="PTHR13710:SF157">
    <property type="entry name" value="DNA HELICASE"/>
    <property type="match status" value="1"/>
</dbReference>
<accession>A0A8S3Q2I1</accession>
<dbReference type="PROSITE" id="PS51192">
    <property type="entry name" value="HELICASE_ATP_BIND_1"/>
    <property type="match status" value="1"/>
</dbReference>
<gene>
    <name evidence="3" type="ORF">MEDL_4813</name>
</gene>
<dbReference type="AlphaFoldDB" id="A0A8S3Q2I1"/>
<dbReference type="EC" id="3.6.4.12" evidence="3"/>
<sequence>MAEQKLEQAIGKVLLNFNIDTLKLEQRKMLDALLSSKDCIGVLPTGYGKSLPYQMLVSIKRELGIDDAKVVVCSPLVALMQDQTQRLRNIPGIKAEYTGSSAAVNENILMGHFDYLFSSPEILVGDKTGEKNYNVSRGEKEDESKQAFRKWFSYIGELRSLFPDASILALSATCTKQISKRVLKVLQLDPNAVEIRISPNKPNIKLVVNKILNTVEMAMCWLVDGLCDKALPKTMIYCTSIKDAANIYAYISTEIQIVKKSRCSILKLRLTVKKNNEMFRRSIQ</sequence>
<dbReference type="GO" id="GO:0000724">
    <property type="term" value="P:double-strand break repair via homologous recombination"/>
    <property type="evidence" value="ECO:0007669"/>
    <property type="project" value="TreeGrafter"/>
</dbReference>
<evidence type="ECO:0000259" key="2">
    <source>
        <dbReference type="PROSITE" id="PS51192"/>
    </source>
</evidence>
<dbReference type="GO" id="GO:0043138">
    <property type="term" value="F:3'-5' DNA helicase activity"/>
    <property type="evidence" value="ECO:0007669"/>
    <property type="project" value="TreeGrafter"/>
</dbReference>
<comment type="similarity">
    <text evidence="1">Belongs to the helicase family. RecQ subfamily.</text>
</comment>
<dbReference type="GO" id="GO:0005694">
    <property type="term" value="C:chromosome"/>
    <property type="evidence" value="ECO:0007669"/>
    <property type="project" value="TreeGrafter"/>
</dbReference>
<dbReference type="GO" id="GO:0016787">
    <property type="term" value="F:hydrolase activity"/>
    <property type="evidence" value="ECO:0007669"/>
    <property type="project" value="UniProtKB-KW"/>
</dbReference>
<dbReference type="PANTHER" id="PTHR13710">
    <property type="entry name" value="DNA HELICASE RECQ FAMILY MEMBER"/>
    <property type="match status" value="1"/>
</dbReference>
<keyword evidence="3" id="KW-0378">Hydrolase</keyword>
<dbReference type="GO" id="GO:0005654">
    <property type="term" value="C:nucleoplasm"/>
    <property type="evidence" value="ECO:0007669"/>
    <property type="project" value="TreeGrafter"/>
</dbReference>
<name>A0A8S3Q2I1_MYTED</name>
<evidence type="ECO:0000313" key="3">
    <source>
        <dbReference type="EMBL" id="CAG2189422.1"/>
    </source>
</evidence>
<dbReference type="InterPro" id="IPR027417">
    <property type="entry name" value="P-loop_NTPase"/>
</dbReference>
<protein>
    <submittedName>
        <fullName evidence="3">RecQ</fullName>
        <ecNumber evidence="3">3.6.4.12</ecNumber>
    </submittedName>
</protein>
<dbReference type="EMBL" id="CAJPWZ010000293">
    <property type="protein sequence ID" value="CAG2189422.1"/>
    <property type="molecule type" value="Genomic_DNA"/>
</dbReference>
<dbReference type="GO" id="GO:0009378">
    <property type="term" value="F:four-way junction helicase activity"/>
    <property type="evidence" value="ECO:0007669"/>
    <property type="project" value="TreeGrafter"/>
</dbReference>
<dbReference type="OrthoDB" id="6107726at2759"/>
<dbReference type="SUPFAM" id="SSF52540">
    <property type="entry name" value="P-loop containing nucleoside triphosphate hydrolases"/>
    <property type="match status" value="1"/>
</dbReference>
<dbReference type="Pfam" id="PF00270">
    <property type="entry name" value="DEAD"/>
    <property type="match status" value="1"/>
</dbReference>
<evidence type="ECO:0000313" key="4">
    <source>
        <dbReference type="Proteomes" id="UP000683360"/>
    </source>
</evidence>
<dbReference type="SMART" id="SM00487">
    <property type="entry name" value="DEXDc"/>
    <property type="match status" value="1"/>
</dbReference>
<dbReference type="GO" id="GO:0003676">
    <property type="term" value="F:nucleic acid binding"/>
    <property type="evidence" value="ECO:0007669"/>
    <property type="project" value="InterPro"/>
</dbReference>